<feature type="chain" id="PRO_5043538626" evidence="2">
    <location>
        <begin position="25"/>
        <end position="120"/>
    </location>
</feature>
<keyword evidence="2" id="KW-0732">Signal</keyword>
<proteinExistence type="predicted"/>
<evidence type="ECO:0000256" key="2">
    <source>
        <dbReference type="SAM" id="SignalP"/>
    </source>
</evidence>
<feature type="region of interest" description="Disordered" evidence="1">
    <location>
        <begin position="52"/>
        <end position="71"/>
    </location>
</feature>
<comment type="caution">
    <text evidence="3">The sequence shown here is derived from an EMBL/GenBank/DDBJ whole genome shotgun (WGS) entry which is preliminary data.</text>
</comment>
<name>A0AAV0LIL5_9ROSI</name>
<dbReference type="PROSITE" id="PS51257">
    <property type="entry name" value="PROKAR_LIPOPROTEIN"/>
    <property type="match status" value="1"/>
</dbReference>
<evidence type="ECO:0000313" key="3">
    <source>
        <dbReference type="EMBL" id="CAI0434352.1"/>
    </source>
</evidence>
<dbReference type="EMBL" id="CAMGYJ010000006">
    <property type="protein sequence ID" value="CAI0434352.1"/>
    <property type="molecule type" value="Genomic_DNA"/>
</dbReference>
<protein>
    <submittedName>
        <fullName evidence="3">Uncharacterized protein</fullName>
    </submittedName>
</protein>
<dbReference type="PANTHER" id="PTHR33592:SF3">
    <property type="entry name" value="TRANSMEMBRANE PROTEIN"/>
    <property type="match status" value="1"/>
</dbReference>
<dbReference type="AlphaFoldDB" id="A0AAV0LIL5"/>
<dbReference type="PANTHER" id="PTHR33592">
    <property type="entry name" value="TRANSMEMBRANE PROTEIN"/>
    <property type="match status" value="1"/>
</dbReference>
<dbReference type="Proteomes" id="UP001154282">
    <property type="component" value="Unassembled WGS sequence"/>
</dbReference>
<organism evidence="3 4">
    <name type="scientific">Linum tenue</name>
    <dbReference type="NCBI Taxonomy" id="586396"/>
    <lineage>
        <taxon>Eukaryota</taxon>
        <taxon>Viridiplantae</taxon>
        <taxon>Streptophyta</taxon>
        <taxon>Embryophyta</taxon>
        <taxon>Tracheophyta</taxon>
        <taxon>Spermatophyta</taxon>
        <taxon>Magnoliopsida</taxon>
        <taxon>eudicotyledons</taxon>
        <taxon>Gunneridae</taxon>
        <taxon>Pentapetalae</taxon>
        <taxon>rosids</taxon>
        <taxon>fabids</taxon>
        <taxon>Malpighiales</taxon>
        <taxon>Linaceae</taxon>
        <taxon>Linum</taxon>
    </lineage>
</organism>
<keyword evidence="4" id="KW-1185">Reference proteome</keyword>
<evidence type="ECO:0000313" key="4">
    <source>
        <dbReference type="Proteomes" id="UP001154282"/>
    </source>
</evidence>
<reference evidence="3" key="1">
    <citation type="submission" date="2022-08" db="EMBL/GenBank/DDBJ databases">
        <authorList>
            <person name="Gutierrez-Valencia J."/>
        </authorList>
    </citation>
    <scope>NUCLEOTIDE SEQUENCE</scope>
</reference>
<accession>A0AAV0LIL5</accession>
<evidence type="ECO:0000256" key="1">
    <source>
        <dbReference type="SAM" id="MobiDB-lite"/>
    </source>
</evidence>
<sequence length="120" mass="12581">MGFASQRKMAAVILLALAIFLASCFQPAEMRPLKEEEGGSSANHLFLLHSLQKGSGQGSGPNPCTNVPGRSPGTCTRAVSAMNVAGDVFASRRPPHHRPLAVSRLAVAEVTGRRQGSQSS</sequence>
<gene>
    <name evidence="3" type="ORF">LITE_LOCUS24245</name>
</gene>
<feature type="signal peptide" evidence="2">
    <location>
        <begin position="1"/>
        <end position="24"/>
    </location>
</feature>